<dbReference type="EMBL" id="MCFA01000176">
    <property type="protein sequence ID" value="ORY00953.1"/>
    <property type="molecule type" value="Genomic_DNA"/>
</dbReference>
<comment type="similarity">
    <text evidence="1">Belongs to the short-chain dehydrogenases/reductases (SDR) family.</text>
</comment>
<name>A0A1Y1YSE7_9PLEO</name>
<evidence type="ECO:0000256" key="2">
    <source>
        <dbReference type="ARBA" id="ARBA00022857"/>
    </source>
</evidence>
<accession>A0A1Y1YSE7</accession>
<dbReference type="Gene3D" id="3.40.50.720">
    <property type="entry name" value="NAD(P)-binding Rossmann-like Domain"/>
    <property type="match status" value="1"/>
</dbReference>
<evidence type="ECO:0000256" key="1">
    <source>
        <dbReference type="ARBA" id="ARBA00006484"/>
    </source>
</evidence>
<dbReference type="OrthoDB" id="47007at2759"/>
<gene>
    <name evidence="4" type="ORF">BCR34DRAFT_494265</name>
</gene>
<dbReference type="PRINTS" id="PR00081">
    <property type="entry name" value="GDHRDH"/>
</dbReference>
<dbReference type="GO" id="GO:0016491">
    <property type="term" value="F:oxidoreductase activity"/>
    <property type="evidence" value="ECO:0007669"/>
    <property type="project" value="UniProtKB-KW"/>
</dbReference>
<reference evidence="4 5" key="1">
    <citation type="submission" date="2016-07" db="EMBL/GenBank/DDBJ databases">
        <title>Pervasive Adenine N6-methylation of Active Genes in Fungi.</title>
        <authorList>
            <consortium name="DOE Joint Genome Institute"/>
            <person name="Mondo S.J."/>
            <person name="Dannebaum R.O."/>
            <person name="Kuo R.C."/>
            <person name="Labutti K."/>
            <person name="Haridas S."/>
            <person name="Kuo A."/>
            <person name="Salamov A."/>
            <person name="Ahrendt S.R."/>
            <person name="Lipzen A."/>
            <person name="Sullivan W."/>
            <person name="Andreopoulos W.B."/>
            <person name="Clum A."/>
            <person name="Lindquist E."/>
            <person name="Daum C."/>
            <person name="Ramamoorthy G.K."/>
            <person name="Gryganskyi A."/>
            <person name="Culley D."/>
            <person name="Magnuson J.K."/>
            <person name="James T.Y."/>
            <person name="O'Malley M.A."/>
            <person name="Stajich J.E."/>
            <person name="Spatafora J.W."/>
            <person name="Visel A."/>
            <person name="Grigoriev I.V."/>
        </authorList>
    </citation>
    <scope>NUCLEOTIDE SEQUENCE [LARGE SCALE GENOMIC DNA]</scope>
    <source>
        <strain evidence="4 5">CBS 115471</strain>
    </source>
</reference>
<sequence length="267" mass="28026">MNTPPLSLTGPLSVHRLSGRVALITGGASKTGVETARRVLREGANVFLVDTDSMALNFALNSLKDLLVTGQSISSRIYTMVADVTCEADVEMVMKRVVSTFGKLDCAFVNSSLAAGGKRREKSLFETSEGEYEDVMRENVKSAFLGLKHAATTMRNLGNGGSIILASSIAGLHGTPGQMLNSASQFAIRGLTLTAATELGQYKIRVNAIHPSDFEVSSEEGASGVQTPLGRLAQVDDVASVVAFLASEDSKFMTGGSLKIDGGCVSS</sequence>
<organism evidence="4 5">
    <name type="scientific">Clohesyomyces aquaticus</name>
    <dbReference type="NCBI Taxonomy" id="1231657"/>
    <lineage>
        <taxon>Eukaryota</taxon>
        <taxon>Fungi</taxon>
        <taxon>Dikarya</taxon>
        <taxon>Ascomycota</taxon>
        <taxon>Pezizomycotina</taxon>
        <taxon>Dothideomycetes</taxon>
        <taxon>Pleosporomycetidae</taxon>
        <taxon>Pleosporales</taxon>
        <taxon>Lindgomycetaceae</taxon>
        <taxon>Clohesyomyces</taxon>
    </lineage>
</organism>
<dbReference type="InterPro" id="IPR002347">
    <property type="entry name" value="SDR_fam"/>
</dbReference>
<dbReference type="PANTHER" id="PTHR24321:SF8">
    <property type="entry name" value="ESTRADIOL 17-BETA-DEHYDROGENASE 8-RELATED"/>
    <property type="match status" value="1"/>
</dbReference>
<dbReference type="Proteomes" id="UP000193144">
    <property type="component" value="Unassembled WGS sequence"/>
</dbReference>
<keyword evidence="2" id="KW-0521">NADP</keyword>
<protein>
    <recommendedName>
        <fullName evidence="6">NAD(P)-binding protein</fullName>
    </recommendedName>
</protein>
<dbReference type="AlphaFoldDB" id="A0A1Y1YSE7"/>
<dbReference type="InterPro" id="IPR036291">
    <property type="entry name" value="NAD(P)-bd_dom_sf"/>
</dbReference>
<dbReference type="SUPFAM" id="SSF51735">
    <property type="entry name" value="NAD(P)-binding Rossmann-fold domains"/>
    <property type="match status" value="1"/>
</dbReference>
<dbReference type="STRING" id="1231657.A0A1Y1YSE7"/>
<dbReference type="FunFam" id="3.40.50.720:FF:000084">
    <property type="entry name" value="Short-chain dehydrogenase reductase"/>
    <property type="match status" value="1"/>
</dbReference>
<keyword evidence="5" id="KW-1185">Reference proteome</keyword>
<evidence type="ECO:0000313" key="5">
    <source>
        <dbReference type="Proteomes" id="UP000193144"/>
    </source>
</evidence>
<comment type="caution">
    <text evidence="4">The sequence shown here is derived from an EMBL/GenBank/DDBJ whole genome shotgun (WGS) entry which is preliminary data.</text>
</comment>
<evidence type="ECO:0000313" key="4">
    <source>
        <dbReference type="EMBL" id="ORY00953.1"/>
    </source>
</evidence>
<keyword evidence="3" id="KW-0560">Oxidoreductase</keyword>
<dbReference type="Pfam" id="PF13561">
    <property type="entry name" value="adh_short_C2"/>
    <property type="match status" value="1"/>
</dbReference>
<proteinExistence type="inferred from homology"/>
<evidence type="ECO:0000256" key="3">
    <source>
        <dbReference type="ARBA" id="ARBA00023002"/>
    </source>
</evidence>
<dbReference type="PANTHER" id="PTHR24321">
    <property type="entry name" value="DEHYDROGENASES, SHORT CHAIN"/>
    <property type="match status" value="1"/>
</dbReference>
<evidence type="ECO:0008006" key="6">
    <source>
        <dbReference type="Google" id="ProtNLM"/>
    </source>
</evidence>